<organism evidence="1 2">
    <name type="scientific">Nocardia jinanensis</name>
    <dbReference type="NCBI Taxonomy" id="382504"/>
    <lineage>
        <taxon>Bacteria</taxon>
        <taxon>Bacillati</taxon>
        <taxon>Actinomycetota</taxon>
        <taxon>Actinomycetes</taxon>
        <taxon>Mycobacteriales</taxon>
        <taxon>Nocardiaceae</taxon>
        <taxon>Nocardia</taxon>
    </lineage>
</organism>
<protein>
    <submittedName>
        <fullName evidence="1">Uncharacterized protein</fullName>
    </submittedName>
</protein>
<comment type="caution">
    <text evidence="1">The sequence shown here is derived from an EMBL/GenBank/DDBJ whole genome shotgun (WGS) entry which is preliminary data.</text>
</comment>
<accession>A0A917R966</accession>
<evidence type="ECO:0000313" key="2">
    <source>
        <dbReference type="Proteomes" id="UP000638263"/>
    </source>
</evidence>
<name>A0A917R966_9NOCA</name>
<dbReference type="EMBL" id="BMMH01000001">
    <property type="protein sequence ID" value="GGK96508.1"/>
    <property type="molecule type" value="Genomic_DNA"/>
</dbReference>
<gene>
    <name evidence="1" type="ORF">GCM10011588_08690</name>
</gene>
<dbReference type="AlphaFoldDB" id="A0A917R966"/>
<evidence type="ECO:0000313" key="1">
    <source>
        <dbReference type="EMBL" id="GGK96508.1"/>
    </source>
</evidence>
<sequence>MPPFHLIAPAPVGAVPGRVMPECALIAGFGFGLVPLRASAVLLDPREESGTGT</sequence>
<proteinExistence type="predicted"/>
<dbReference type="Proteomes" id="UP000638263">
    <property type="component" value="Unassembled WGS sequence"/>
</dbReference>
<keyword evidence="2" id="KW-1185">Reference proteome</keyword>
<reference evidence="1" key="2">
    <citation type="submission" date="2020-09" db="EMBL/GenBank/DDBJ databases">
        <authorList>
            <person name="Sun Q."/>
            <person name="Zhou Y."/>
        </authorList>
    </citation>
    <scope>NUCLEOTIDE SEQUENCE</scope>
    <source>
        <strain evidence="1">CGMCC 4.3508</strain>
    </source>
</reference>
<reference evidence="1" key="1">
    <citation type="journal article" date="2014" name="Int. J. Syst. Evol. Microbiol.">
        <title>Complete genome sequence of Corynebacterium casei LMG S-19264T (=DSM 44701T), isolated from a smear-ripened cheese.</title>
        <authorList>
            <consortium name="US DOE Joint Genome Institute (JGI-PGF)"/>
            <person name="Walter F."/>
            <person name="Albersmeier A."/>
            <person name="Kalinowski J."/>
            <person name="Ruckert C."/>
        </authorList>
    </citation>
    <scope>NUCLEOTIDE SEQUENCE</scope>
    <source>
        <strain evidence="1">CGMCC 4.3508</strain>
    </source>
</reference>